<dbReference type="InterPro" id="IPR039968">
    <property type="entry name" value="BcerS-like"/>
</dbReference>
<evidence type="ECO:0000313" key="1">
    <source>
        <dbReference type="EMBL" id="BCR36065.1"/>
    </source>
</evidence>
<dbReference type="RefSeq" id="WP_176239528.1">
    <property type="nucleotide sequence ID" value="NZ_AP024412.1"/>
</dbReference>
<dbReference type="Gene3D" id="3.40.630.30">
    <property type="match status" value="1"/>
</dbReference>
<name>A0A7U9TL00_9MOLU</name>
<gene>
    <name evidence="1" type="ORF">MPAN_009580</name>
</gene>
<sequence length="372" mass="43731">MITIKEVNNFVDSIRFTEFPNKLYKKVEAFVPALSIDERNVFNKKTNPVHEYCDSIRFLAYNDGKLVGRIAGIINHKLNKAFDKKEVRFSRIDMIDDIEVTKALIKSVQDWGTKEGMTDIIGPIGFTDLDRQGLLVEGFDQLNMFITVYNHPYYKEHLEQLGFEKDVDWVEKQIMWPTEVSDKVKRGAEIARKRYGYRLIKVKKKKELFKYIYEAFAMYNVAFEELYGFFPITDKVMDYYIKQMIMIVQLEYIWFVLDKEDKIVGFTVIMPSLAKVNKKNNGHLFPFGIFRLLRGLKKYDVIDLYFIAVDPKHQGHGIIALMFEDGIITGAKHGVKFAESGPELEENIAIQNQWKSFDFNEHKRRRCYKKKI</sequence>
<dbReference type="InterPro" id="IPR016181">
    <property type="entry name" value="Acyl_CoA_acyltransferase"/>
</dbReference>
<dbReference type="PANTHER" id="PTHR41368">
    <property type="entry name" value="PROTEIN YGHO"/>
    <property type="match status" value="1"/>
</dbReference>
<organism evidence="1 2">
    <name type="scientific">Mariniplasma anaerobium</name>
    <dbReference type="NCBI Taxonomy" id="2735436"/>
    <lineage>
        <taxon>Bacteria</taxon>
        <taxon>Bacillati</taxon>
        <taxon>Mycoplasmatota</taxon>
        <taxon>Mollicutes</taxon>
        <taxon>Acholeplasmatales</taxon>
        <taxon>Acholeplasmataceae</taxon>
        <taxon>Mariniplasma</taxon>
    </lineage>
</organism>
<evidence type="ECO:0008006" key="3">
    <source>
        <dbReference type="Google" id="ProtNLM"/>
    </source>
</evidence>
<dbReference type="SUPFAM" id="SSF55729">
    <property type="entry name" value="Acyl-CoA N-acyltransferases (Nat)"/>
    <property type="match status" value="1"/>
</dbReference>
<dbReference type="EMBL" id="AP024412">
    <property type="protein sequence ID" value="BCR36065.1"/>
    <property type="molecule type" value="Genomic_DNA"/>
</dbReference>
<dbReference type="PANTHER" id="PTHR41368:SF1">
    <property type="entry name" value="PROTEIN YGHO"/>
    <property type="match status" value="1"/>
</dbReference>
<dbReference type="AlphaFoldDB" id="A0A7U9TL00"/>
<keyword evidence="2" id="KW-1185">Reference proteome</keyword>
<accession>A0A7U9TL00</accession>
<reference evidence="1" key="1">
    <citation type="submission" date="2021-01" db="EMBL/GenBank/DDBJ databases">
        <title>Draft genome sequence of Acholeplasmataceae bacterium strain Mahy22.</title>
        <authorList>
            <person name="Watanabe M."/>
            <person name="Kojima H."/>
            <person name="Fukui M."/>
        </authorList>
    </citation>
    <scope>NUCLEOTIDE SEQUENCE</scope>
    <source>
        <strain evidence="1">Mahy22</strain>
    </source>
</reference>
<evidence type="ECO:0000313" key="2">
    <source>
        <dbReference type="Proteomes" id="UP000620133"/>
    </source>
</evidence>
<dbReference type="KEGG" id="manr:MPAN_009580"/>
<proteinExistence type="predicted"/>
<protein>
    <recommendedName>
        <fullName evidence="3">N-acetyltransferase domain-containing protein</fullName>
    </recommendedName>
</protein>
<dbReference type="Proteomes" id="UP000620133">
    <property type="component" value="Chromosome"/>
</dbReference>